<dbReference type="EMBL" id="MT143386">
    <property type="protein sequence ID" value="QJA96294.1"/>
    <property type="molecule type" value="Genomic_DNA"/>
</dbReference>
<dbReference type="AlphaFoldDB" id="A0A6M3LS09"/>
<proteinExistence type="predicted"/>
<accession>A0A6M3LS09</accession>
<gene>
    <name evidence="1" type="ORF">MM415B09759_0007</name>
</gene>
<sequence length="91" mass="10275">MNIYLSSRIINTLCAIGCLSKPKVLAQNVAREAANHAVKEVIKLIKGDKKFTDKMIDGESLFLQGKLEAEVAFSRETWDKITKFVEEMDNE</sequence>
<reference evidence="1" key="1">
    <citation type="submission" date="2020-03" db="EMBL/GenBank/DDBJ databases">
        <title>The deep terrestrial virosphere.</title>
        <authorList>
            <person name="Holmfeldt K."/>
            <person name="Nilsson E."/>
            <person name="Simone D."/>
            <person name="Lopez-Fernandez M."/>
            <person name="Wu X."/>
            <person name="de Brujin I."/>
            <person name="Lundin D."/>
            <person name="Andersson A."/>
            <person name="Bertilsson S."/>
            <person name="Dopson M."/>
        </authorList>
    </citation>
    <scope>NUCLEOTIDE SEQUENCE</scope>
    <source>
        <strain evidence="1">MM415B09759</strain>
    </source>
</reference>
<name>A0A6M3LS09_9ZZZZ</name>
<evidence type="ECO:0000313" key="1">
    <source>
        <dbReference type="EMBL" id="QJA96294.1"/>
    </source>
</evidence>
<protein>
    <submittedName>
        <fullName evidence="1">Uncharacterized protein</fullName>
    </submittedName>
</protein>
<organism evidence="1">
    <name type="scientific">viral metagenome</name>
    <dbReference type="NCBI Taxonomy" id="1070528"/>
    <lineage>
        <taxon>unclassified sequences</taxon>
        <taxon>metagenomes</taxon>
        <taxon>organismal metagenomes</taxon>
    </lineage>
</organism>